<dbReference type="InterPro" id="IPR037923">
    <property type="entry name" value="HTH-like"/>
</dbReference>
<dbReference type="PROSITE" id="PS01124">
    <property type="entry name" value="HTH_ARAC_FAMILY_2"/>
    <property type="match status" value="1"/>
</dbReference>
<dbReference type="GO" id="GO:0003700">
    <property type="term" value="F:DNA-binding transcription factor activity"/>
    <property type="evidence" value="ECO:0007669"/>
    <property type="project" value="InterPro"/>
</dbReference>
<protein>
    <submittedName>
        <fullName evidence="5">AraC family transcriptional regulator</fullName>
    </submittedName>
</protein>
<dbReference type="InterPro" id="IPR018060">
    <property type="entry name" value="HTH_AraC"/>
</dbReference>
<dbReference type="OrthoDB" id="9814125at2"/>
<evidence type="ECO:0000256" key="1">
    <source>
        <dbReference type="ARBA" id="ARBA00023015"/>
    </source>
</evidence>
<accession>A0A2M9HKE7</accession>
<name>A0A2M9HKE7_9BIFI</name>
<keyword evidence="3" id="KW-0804">Transcription</keyword>
<dbReference type="PANTHER" id="PTHR43280:SF28">
    <property type="entry name" value="HTH-TYPE TRANSCRIPTIONAL ACTIVATOR RHAS"/>
    <property type="match status" value="1"/>
</dbReference>
<dbReference type="SUPFAM" id="SSF51215">
    <property type="entry name" value="Regulatory protein AraC"/>
    <property type="match status" value="1"/>
</dbReference>
<dbReference type="Pfam" id="PF02311">
    <property type="entry name" value="AraC_binding"/>
    <property type="match status" value="1"/>
</dbReference>
<dbReference type="Gene3D" id="1.10.10.60">
    <property type="entry name" value="Homeodomain-like"/>
    <property type="match status" value="2"/>
</dbReference>
<comment type="caution">
    <text evidence="5">The sequence shown here is derived from an EMBL/GenBank/DDBJ whole genome shotgun (WGS) entry which is preliminary data.</text>
</comment>
<evidence type="ECO:0000256" key="3">
    <source>
        <dbReference type="ARBA" id="ARBA00023163"/>
    </source>
</evidence>
<dbReference type="SMART" id="SM00342">
    <property type="entry name" value="HTH_ARAC"/>
    <property type="match status" value="1"/>
</dbReference>
<keyword evidence="2" id="KW-0238">DNA-binding</keyword>
<gene>
    <name evidence="5" type="ORF">CSQ86_05180</name>
</gene>
<feature type="domain" description="HTH araC/xylS-type" evidence="4">
    <location>
        <begin position="177"/>
        <end position="275"/>
    </location>
</feature>
<dbReference type="Proteomes" id="UP000229239">
    <property type="component" value="Unassembled WGS sequence"/>
</dbReference>
<sequence>MAEDSIYYILRPTHVIRGLGFSFCGISQPKPGYGYGPAMRSAYTIYLVIEGEGRLISNGMQYHLNRNEGFIIRPDDGASFITSQAHPWTYLWLGFNGENAEYYLAALGLARGHDTLRVKNALEFLRIIVSCLSHSRSTPEDELKLNSLTYEFLHQLSEQIVSETVPGMNLAYGEITRRTMDYIADHYLEPIGVNEVAAQLNMNRSYLSREFRRESGLTIKDYINRIRVTKASDLLMLTDMSLNEIAKRCGYGSVEVLTKQFKTIYAMTPARYRQQRDRLHNDTEINLNFLRAILG</sequence>
<evidence type="ECO:0000313" key="6">
    <source>
        <dbReference type="Proteomes" id="UP000229239"/>
    </source>
</evidence>
<evidence type="ECO:0000313" key="5">
    <source>
        <dbReference type="EMBL" id="PJM77277.1"/>
    </source>
</evidence>
<organism evidence="5 6">
    <name type="scientific">Bifidobacterium felsineum</name>
    <dbReference type="NCBI Taxonomy" id="2045440"/>
    <lineage>
        <taxon>Bacteria</taxon>
        <taxon>Bacillati</taxon>
        <taxon>Actinomycetota</taxon>
        <taxon>Actinomycetes</taxon>
        <taxon>Bifidobacteriales</taxon>
        <taxon>Bifidobacteriaceae</taxon>
        <taxon>Bifidobacterium</taxon>
    </lineage>
</organism>
<evidence type="ECO:0000256" key="2">
    <source>
        <dbReference type="ARBA" id="ARBA00023125"/>
    </source>
</evidence>
<dbReference type="Pfam" id="PF12833">
    <property type="entry name" value="HTH_18"/>
    <property type="match status" value="1"/>
</dbReference>
<dbReference type="InterPro" id="IPR009057">
    <property type="entry name" value="Homeodomain-like_sf"/>
</dbReference>
<reference evidence="6" key="1">
    <citation type="submission" date="2017-10" db="EMBL/GenBank/DDBJ databases">
        <title>Draft genome sequences of strains TRE 1, TRE 9, TRE H and TRI 7, isolated from tamarins, belonging to four potential novel Bifidobacterium species.</title>
        <authorList>
            <person name="Mattarelli P."/>
            <person name="Modesto M."/>
            <person name="Puglisi E."/>
            <person name="Morelli L."/>
            <person name="Bonetti A."/>
            <person name="Spezio C."/>
            <person name="Sandri C."/>
        </authorList>
    </citation>
    <scope>NUCLEOTIDE SEQUENCE [LARGE SCALE GENOMIC DNA]</scope>
    <source>
        <strain evidence="6">TREH</strain>
    </source>
</reference>
<dbReference type="SUPFAM" id="SSF46689">
    <property type="entry name" value="Homeodomain-like"/>
    <property type="match status" value="2"/>
</dbReference>
<dbReference type="InterPro" id="IPR003313">
    <property type="entry name" value="AraC-bd"/>
</dbReference>
<proteinExistence type="predicted"/>
<dbReference type="RefSeq" id="WP_100494038.1">
    <property type="nucleotide sequence ID" value="NZ_PEBJ01000002.1"/>
</dbReference>
<dbReference type="PANTHER" id="PTHR43280">
    <property type="entry name" value="ARAC-FAMILY TRANSCRIPTIONAL REGULATOR"/>
    <property type="match status" value="1"/>
</dbReference>
<keyword evidence="1" id="KW-0805">Transcription regulation</keyword>
<dbReference type="EMBL" id="PEBJ01000002">
    <property type="protein sequence ID" value="PJM77277.1"/>
    <property type="molecule type" value="Genomic_DNA"/>
</dbReference>
<dbReference type="GO" id="GO:0043565">
    <property type="term" value="F:sequence-specific DNA binding"/>
    <property type="evidence" value="ECO:0007669"/>
    <property type="project" value="InterPro"/>
</dbReference>
<dbReference type="CDD" id="cd06986">
    <property type="entry name" value="cupin_MmsR-like_N"/>
    <property type="match status" value="1"/>
</dbReference>
<dbReference type="AlphaFoldDB" id="A0A2M9HKE7"/>
<evidence type="ECO:0000259" key="4">
    <source>
        <dbReference type="PROSITE" id="PS01124"/>
    </source>
</evidence>
<keyword evidence="6" id="KW-1185">Reference proteome</keyword>